<dbReference type="InterPro" id="IPR019639">
    <property type="entry name" value="DUF2505"/>
</dbReference>
<proteinExistence type="predicted"/>
<reference evidence="2" key="1">
    <citation type="journal article" date="2019" name="Int. J. Syst. Evol. Microbiol.">
        <title>The Global Catalogue of Microorganisms (GCM) 10K type strain sequencing project: providing services to taxonomists for standard genome sequencing and annotation.</title>
        <authorList>
            <consortium name="The Broad Institute Genomics Platform"/>
            <consortium name="The Broad Institute Genome Sequencing Center for Infectious Disease"/>
            <person name="Wu L."/>
            <person name="Ma J."/>
        </authorList>
    </citation>
    <scope>NUCLEOTIDE SEQUENCE [LARGE SCALE GENOMIC DNA]</scope>
    <source>
        <strain evidence="2">JCM 12165</strain>
    </source>
</reference>
<dbReference type="EMBL" id="JBHUCP010000009">
    <property type="protein sequence ID" value="MFD1530888.1"/>
    <property type="molecule type" value="Genomic_DNA"/>
</dbReference>
<protein>
    <submittedName>
        <fullName evidence="1">DUF2505 domain-containing protein</fullName>
    </submittedName>
</protein>
<sequence>MPTQFDYRHTWSFPADEVYPTMVEADFLRARLEQIGGPGAALLEHSVDADGARYRLRQGVDPQNLPSLVRTVLPGDVVIEREESWRRDGPGSYTGDTRVTIPGTPGSATGVMRLRDAGEGSELHIRIEVTVKVPLIGGKIEEMVTGQVTGLLESESTFTQDWLARRR</sequence>
<dbReference type="Proteomes" id="UP001597145">
    <property type="component" value="Unassembled WGS sequence"/>
</dbReference>
<name>A0ABW4FJV9_9PSEU</name>
<dbReference type="Pfam" id="PF10698">
    <property type="entry name" value="DUF2505"/>
    <property type="match status" value="1"/>
</dbReference>
<evidence type="ECO:0000313" key="2">
    <source>
        <dbReference type="Proteomes" id="UP001597145"/>
    </source>
</evidence>
<keyword evidence="2" id="KW-1185">Reference proteome</keyword>
<comment type="caution">
    <text evidence="1">The sequence shown here is derived from an EMBL/GenBank/DDBJ whole genome shotgun (WGS) entry which is preliminary data.</text>
</comment>
<evidence type="ECO:0000313" key="1">
    <source>
        <dbReference type="EMBL" id="MFD1530888.1"/>
    </source>
</evidence>
<gene>
    <name evidence="1" type="ORF">ACFSCY_15710</name>
</gene>
<organism evidence="1 2">
    <name type="scientific">Pseudonocardia aurantiaca</name>
    <dbReference type="NCBI Taxonomy" id="75290"/>
    <lineage>
        <taxon>Bacteria</taxon>
        <taxon>Bacillati</taxon>
        <taxon>Actinomycetota</taxon>
        <taxon>Actinomycetes</taxon>
        <taxon>Pseudonocardiales</taxon>
        <taxon>Pseudonocardiaceae</taxon>
        <taxon>Pseudonocardia</taxon>
    </lineage>
</organism>
<accession>A0ABW4FJV9</accession>
<dbReference type="RefSeq" id="WP_343970829.1">
    <property type="nucleotide sequence ID" value="NZ_BAAAJG010000002.1"/>
</dbReference>